<feature type="transmembrane region" description="Helical" evidence="7">
    <location>
        <begin position="6"/>
        <end position="24"/>
    </location>
</feature>
<feature type="transmembrane region" description="Helical" evidence="7">
    <location>
        <begin position="288"/>
        <end position="312"/>
    </location>
</feature>
<evidence type="ECO:0000259" key="8">
    <source>
        <dbReference type="Pfam" id="PF00999"/>
    </source>
</evidence>
<dbReference type="InterPro" id="IPR006153">
    <property type="entry name" value="Cation/H_exchanger_TM"/>
</dbReference>
<name>A0A5B1BW66_MYCSI</name>
<dbReference type="InterPro" id="IPR038770">
    <property type="entry name" value="Na+/solute_symporter_sf"/>
</dbReference>
<evidence type="ECO:0000256" key="4">
    <source>
        <dbReference type="ARBA" id="ARBA00022692"/>
    </source>
</evidence>
<dbReference type="RefSeq" id="WP_149652778.1">
    <property type="nucleotide sequence ID" value="NZ_VTZN01000015.1"/>
</dbReference>
<reference evidence="9 10" key="1">
    <citation type="submission" date="2019-09" db="EMBL/GenBank/DDBJ databases">
        <title>Report of infection by Mycobacterium simiae a patient suffering from pulmonary tuberculosis.</title>
        <authorList>
            <person name="Mohanty P.S."/>
            <person name="Bansal A.K."/>
            <person name="Singh H."/>
            <person name="Sharma S."/>
            <person name="Patil S.A."/>
            <person name="Upadhaya P."/>
            <person name="Singh P.K."/>
            <person name="Kumar D."/>
            <person name="Kumar S."/>
            <person name="Singh R.K."/>
            <person name="Chaudhary B."/>
        </authorList>
    </citation>
    <scope>NUCLEOTIDE SEQUENCE [LARGE SCALE GENOMIC DNA]</scope>
    <source>
        <strain evidence="9 10">JAL-560-SIM</strain>
    </source>
</reference>
<gene>
    <name evidence="9" type="ORF">F0Q45_04425</name>
</gene>
<keyword evidence="6 7" id="KW-0472">Membrane</keyword>
<dbReference type="GO" id="GO:0016020">
    <property type="term" value="C:membrane"/>
    <property type="evidence" value="ECO:0007669"/>
    <property type="project" value="UniProtKB-SubCell"/>
</dbReference>
<evidence type="ECO:0000256" key="3">
    <source>
        <dbReference type="ARBA" id="ARBA00022448"/>
    </source>
</evidence>
<dbReference type="AlphaFoldDB" id="A0A5B1BW66"/>
<protein>
    <submittedName>
        <fullName evidence="9">Cation:proton antiporter</fullName>
    </submittedName>
</protein>
<dbReference type="OrthoDB" id="3294398at2"/>
<sequence>MEVSRALLFEVGALLTALALLGAVARRFALSPIPVYLLAGLSVGKGGIVPVAAADDFITTGAPIGIVLLLLTLGLEFSTTEFASSLRHHMPSAGVDIVLNATPGALAGWLLGLNGVAIFALAGVTYISSSGVIARLLEDLDRLGNRETPAVLSVLVLEDFAMAAYLPMFTVLALRGSWIEALAGTLAAVAALLAAFAASFRWGHHVGRLVAHPDSEQLLLRVLGLTLMVAALAELLHASAAVGAFLVGLTLTGETADRARRVLGPLRDLFAAIFFLAIGVSVDPRGLLPMLPVAIALAAVTGATKVLTGMFAARRDGAARRGQLRAGTALIARGEFSLIIIGLVGASIPTVAALATSYVFIMATIGPVLARYGGGRLAAAA</sequence>
<dbReference type="Pfam" id="PF00999">
    <property type="entry name" value="Na_H_Exchanger"/>
    <property type="match status" value="1"/>
</dbReference>
<comment type="similarity">
    <text evidence="2">Belongs to the monovalent cation:proton antiporter 2 (CPA2) transporter (TC 2.A.37) family.</text>
</comment>
<comment type="caution">
    <text evidence="9">The sequence shown here is derived from an EMBL/GenBank/DDBJ whole genome shotgun (WGS) entry which is preliminary data.</text>
</comment>
<dbReference type="Gene3D" id="1.20.1530.20">
    <property type="match status" value="1"/>
</dbReference>
<feature type="transmembrane region" description="Helical" evidence="7">
    <location>
        <begin position="324"/>
        <end position="345"/>
    </location>
</feature>
<evidence type="ECO:0000313" key="10">
    <source>
        <dbReference type="Proteomes" id="UP000324701"/>
    </source>
</evidence>
<keyword evidence="5 7" id="KW-1133">Transmembrane helix</keyword>
<evidence type="ECO:0000256" key="1">
    <source>
        <dbReference type="ARBA" id="ARBA00004141"/>
    </source>
</evidence>
<feature type="transmembrane region" description="Helical" evidence="7">
    <location>
        <begin position="181"/>
        <end position="202"/>
    </location>
</feature>
<accession>A0A5B1BW66</accession>
<feature type="transmembrane region" description="Helical" evidence="7">
    <location>
        <begin position="104"/>
        <end position="129"/>
    </location>
</feature>
<dbReference type="EMBL" id="VTZN01000015">
    <property type="protein sequence ID" value="KAA1251399.1"/>
    <property type="molecule type" value="Genomic_DNA"/>
</dbReference>
<dbReference type="PANTHER" id="PTHR42751">
    <property type="entry name" value="SODIUM/HYDROGEN EXCHANGER FAMILY/TRKA DOMAIN PROTEIN"/>
    <property type="match status" value="1"/>
</dbReference>
<feature type="domain" description="Cation/H+ exchanger transmembrane" evidence="8">
    <location>
        <begin position="18"/>
        <end position="366"/>
    </location>
</feature>
<evidence type="ECO:0000256" key="5">
    <source>
        <dbReference type="ARBA" id="ARBA00022989"/>
    </source>
</evidence>
<evidence type="ECO:0000256" key="6">
    <source>
        <dbReference type="ARBA" id="ARBA00023136"/>
    </source>
</evidence>
<feature type="transmembrane region" description="Helical" evidence="7">
    <location>
        <begin position="351"/>
        <end position="370"/>
    </location>
</feature>
<evidence type="ECO:0000256" key="2">
    <source>
        <dbReference type="ARBA" id="ARBA00005551"/>
    </source>
</evidence>
<keyword evidence="4 7" id="KW-0812">Transmembrane</keyword>
<feature type="transmembrane region" description="Helical" evidence="7">
    <location>
        <begin position="60"/>
        <end position="83"/>
    </location>
</feature>
<keyword evidence="10" id="KW-1185">Reference proteome</keyword>
<comment type="subcellular location">
    <subcellularLocation>
        <location evidence="1">Membrane</location>
        <topology evidence="1">Multi-pass membrane protein</topology>
    </subcellularLocation>
</comment>
<evidence type="ECO:0000256" key="7">
    <source>
        <dbReference type="SAM" id="Phobius"/>
    </source>
</evidence>
<dbReference type="PANTHER" id="PTHR42751:SF6">
    <property type="entry name" value="CONSERVED INTEGRAL MEMBRANE TRANSPORT PROTEIN-RELATED"/>
    <property type="match status" value="1"/>
</dbReference>
<organism evidence="9 10">
    <name type="scientific">Mycobacterium simiae</name>
    <name type="common">Mycobacterium habana</name>
    <dbReference type="NCBI Taxonomy" id="1784"/>
    <lineage>
        <taxon>Bacteria</taxon>
        <taxon>Bacillati</taxon>
        <taxon>Actinomycetota</taxon>
        <taxon>Actinomycetes</taxon>
        <taxon>Mycobacteriales</taxon>
        <taxon>Mycobacteriaceae</taxon>
        <taxon>Mycobacterium</taxon>
        <taxon>Mycobacterium simiae complex</taxon>
    </lineage>
</organism>
<dbReference type="GO" id="GO:1902600">
    <property type="term" value="P:proton transmembrane transport"/>
    <property type="evidence" value="ECO:0007669"/>
    <property type="project" value="InterPro"/>
</dbReference>
<keyword evidence="3" id="KW-0813">Transport</keyword>
<dbReference type="Proteomes" id="UP000324701">
    <property type="component" value="Unassembled WGS sequence"/>
</dbReference>
<proteinExistence type="inferred from homology"/>
<feature type="transmembrane region" description="Helical" evidence="7">
    <location>
        <begin position="262"/>
        <end position="282"/>
    </location>
</feature>
<feature type="transmembrane region" description="Helical" evidence="7">
    <location>
        <begin position="149"/>
        <end position="174"/>
    </location>
</feature>
<evidence type="ECO:0000313" key="9">
    <source>
        <dbReference type="EMBL" id="KAA1251399.1"/>
    </source>
</evidence>
<feature type="transmembrane region" description="Helical" evidence="7">
    <location>
        <begin position="222"/>
        <end position="250"/>
    </location>
</feature>
<dbReference type="GO" id="GO:0015297">
    <property type="term" value="F:antiporter activity"/>
    <property type="evidence" value="ECO:0007669"/>
    <property type="project" value="InterPro"/>
</dbReference>